<reference evidence="10 11" key="1">
    <citation type="journal article" date="2022" name="bioRxiv">
        <title>Genomics of Preaxostyla Flagellates Illuminates Evolutionary Transitions and the Path Towards Mitochondrial Loss.</title>
        <authorList>
            <person name="Novak L.V.F."/>
            <person name="Treitli S.C."/>
            <person name="Pyrih J."/>
            <person name="Halakuc P."/>
            <person name="Pipaliya S.V."/>
            <person name="Vacek V."/>
            <person name="Brzon O."/>
            <person name="Soukal P."/>
            <person name="Eme L."/>
            <person name="Dacks J.B."/>
            <person name="Karnkowska A."/>
            <person name="Elias M."/>
            <person name="Hampl V."/>
        </authorList>
    </citation>
    <scope>NUCLEOTIDE SEQUENCE [LARGE SCALE GENOMIC DNA]</scope>
    <source>
        <strain evidence="10">NAU3</strain>
        <tissue evidence="10">Gut</tissue>
    </source>
</reference>
<dbReference type="Pfam" id="PF01105">
    <property type="entry name" value="EMP24_GP25L"/>
    <property type="match status" value="1"/>
</dbReference>
<keyword evidence="4 8" id="KW-0732">Signal</keyword>
<protein>
    <submittedName>
        <fullName evidence="10">Emp24/gp25L/p24 family/GOLD</fullName>
    </submittedName>
</protein>
<evidence type="ECO:0000313" key="10">
    <source>
        <dbReference type="EMBL" id="KAK2943571.1"/>
    </source>
</evidence>
<name>A0ABQ9WYS8_9EUKA</name>
<evidence type="ECO:0000256" key="4">
    <source>
        <dbReference type="ARBA" id="ARBA00022729"/>
    </source>
</evidence>
<dbReference type="Proteomes" id="UP001281761">
    <property type="component" value="Unassembled WGS sequence"/>
</dbReference>
<proteinExistence type="inferred from homology"/>
<feature type="transmembrane region" description="Helical" evidence="7">
    <location>
        <begin position="161"/>
        <end position="180"/>
    </location>
</feature>
<dbReference type="SMART" id="SM01190">
    <property type="entry name" value="EMP24_GP25L"/>
    <property type="match status" value="1"/>
</dbReference>
<gene>
    <name evidence="10" type="ORF">BLNAU_21502</name>
</gene>
<dbReference type="EMBL" id="JARBJD010000338">
    <property type="protein sequence ID" value="KAK2943571.1"/>
    <property type="molecule type" value="Genomic_DNA"/>
</dbReference>
<evidence type="ECO:0000256" key="8">
    <source>
        <dbReference type="SAM" id="SignalP"/>
    </source>
</evidence>
<keyword evidence="3 7" id="KW-0812">Transmembrane</keyword>
<evidence type="ECO:0000256" key="5">
    <source>
        <dbReference type="ARBA" id="ARBA00022989"/>
    </source>
</evidence>
<keyword evidence="5 7" id="KW-1133">Transmembrane helix</keyword>
<dbReference type="PANTHER" id="PTHR22811">
    <property type="entry name" value="TRANSMEMBRANE EMP24 DOMAIN-CONTAINING PROTEIN"/>
    <property type="match status" value="1"/>
</dbReference>
<evidence type="ECO:0000256" key="3">
    <source>
        <dbReference type="ARBA" id="ARBA00022692"/>
    </source>
</evidence>
<evidence type="ECO:0000256" key="1">
    <source>
        <dbReference type="ARBA" id="ARBA00004479"/>
    </source>
</evidence>
<sequence length="194" mass="22725">MLNIFVVLLWTSSAYLFTAEPSDRYNWFEYFTEGAEISGHYKVLKGGNMLIDFTVLSPNGTQLATSSQNEERFSIEAPVSGIYQFSFYSTAAYATKKVVFHLDRSIVDRQLLEYDKDSYSDLEVGYFRMISDLDHVIAEQFHLKTQERFRRIITDKSRKRILFLCVAQIIAIIWVFTTHLTKFHNLFKDRNTRV</sequence>
<evidence type="ECO:0000256" key="7">
    <source>
        <dbReference type="SAM" id="Phobius"/>
    </source>
</evidence>
<comment type="caution">
    <text evidence="10">The sequence shown here is derived from an EMBL/GenBank/DDBJ whole genome shotgun (WGS) entry which is preliminary data.</text>
</comment>
<comment type="similarity">
    <text evidence="2">Belongs to the EMP24/GP25L family.</text>
</comment>
<keyword evidence="6 7" id="KW-0472">Membrane</keyword>
<evidence type="ECO:0000256" key="2">
    <source>
        <dbReference type="ARBA" id="ARBA00007104"/>
    </source>
</evidence>
<evidence type="ECO:0000313" key="11">
    <source>
        <dbReference type="Proteomes" id="UP001281761"/>
    </source>
</evidence>
<comment type="subcellular location">
    <subcellularLocation>
        <location evidence="1">Membrane</location>
        <topology evidence="1">Single-pass type I membrane protein</topology>
    </subcellularLocation>
</comment>
<accession>A0ABQ9WYS8</accession>
<feature type="signal peptide" evidence="8">
    <location>
        <begin position="1"/>
        <end position="19"/>
    </location>
</feature>
<evidence type="ECO:0000256" key="6">
    <source>
        <dbReference type="ARBA" id="ARBA00023136"/>
    </source>
</evidence>
<dbReference type="InterPro" id="IPR015720">
    <property type="entry name" value="Emp24-like"/>
</dbReference>
<feature type="chain" id="PRO_5046419437" evidence="8">
    <location>
        <begin position="20"/>
        <end position="194"/>
    </location>
</feature>
<feature type="domain" description="GOLD" evidence="9">
    <location>
        <begin position="14"/>
        <end position="188"/>
    </location>
</feature>
<organism evidence="10 11">
    <name type="scientific">Blattamonas nauphoetae</name>
    <dbReference type="NCBI Taxonomy" id="2049346"/>
    <lineage>
        <taxon>Eukaryota</taxon>
        <taxon>Metamonada</taxon>
        <taxon>Preaxostyla</taxon>
        <taxon>Oxymonadida</taxon>
        <taxon>Blattamonas</taxon>
    </lineage>
</organism>
<keyword evidence="11" id="KW-1185">Reference proteome</keyword>
<dbReference type="InterPro" id="IPR009038">
    <property type="entry name" value="GOLD_dom"/>
</dbReference>
<evidence type="ECO:0000259" key="9">
    <source>
        <dbReference type="SMART" id="SM01190"/>
    </source>
</evidence>